<feature type="compositionally biased region" description="Basic and acidic residues" evidence="1">
    <location>
        <begin position="205"/>
        <end position="228"/>
    </location>
</feature>
<evidence type="ECO:0000313" key="2">
    <source>
        <dbReference type="EMBL" id="KAK8232380.1"/>
    </source>
</evidence>
<dbReference type="Proteomes" id="UP001492380">
    <property type="component" value="Unassembled WGS sequence"/>
</dbReference>
<feature type="compositionally biased region" description="Polar residues" evidence="1">
    <location>
        <begin position="60"/>
        <end position="75"/>
    </location>
</feature>
<reference evidence="2 3" key="1">
    <citation type="submission" date="2024-04" db="EMBL/GenBank/DDBJ databases">
        <title>Phyllosticta paracitricarpa is synonymous to the EU quarantine fungus P. citricarpa based on phylogenomic analyses.</title>
        <authorList>
            <consortium name="Lawrence Berkeley National Laboratory"/>
            <person name="Van Ingen-Buijs V.A."/>
            <person name="Van Westerhoven A.C."/>
            <person name="Haridas S."/>
            <person name="Skiadas P."/>
            <person name="Martin F."/>
            <person name="Groenewald J.Z."/>
            <person name="Crous P.W."/>
            <person name="Seidl M.F."/>
        </authorList>
    </citation>
    <scope>NUCLEOTIDE SEQUENCE [LARGE SCALE GENOMIC DNA]</scope>
    <source>
        <strain evidence="2 3">CBS 123374</strain>
    </source>
</reference>
<name>A0ABR1YL92_9PEZI</name>
<keyword evidence="3" id="KW-1185">Reference proteome</keyword>
<organism evidence="2 3">
    <name type="scientific">Phyllosticta capitalensis</name>
    <dbReference type="NCBI Taxonomy" id="121624"/>
    <lineage>
        <taxon>Eukaryota</taxon>
        <taxon>Fungi</taxon>
        <taxon>Dikarya</taxon>
        <taxon>Ascomycota</taxon>
        <taxon>Pezizomycotina</taxon>
        <taxon>Dothideomycetes</taxon>
        <taxon>Dothideomycetes incertae sedis</taxon>
        <taxon>Botryosphaeriales</taxon>
        <taxon>Phyllostictaceae</taxon>
        <taxon>Phyllosticta</taxon>
    </lineage>
</organism>
<dbReference type="EMBL" id="JBBWRZ010000007">
    <property type="protein sequence ID" value="KAK8232380.1"/>
    <property type="molecule type" value="Genomic_DNA"/>
</dbReference>
<sequence>MDTITNLASSASKLIYGDQQDPKQQSGQEPVSGQSGAGTATDPYDSGNLHDDPEKAGKPAQQTNPSSTLDSTADNASAEPVVGANLVDRTKDTSGANKTFDAEEGSSAAAPTEGSAQGVNIAGSIHPEHDTEKTGVTSAHTASNEPHGVDIRPSERDADRASDTVGAFGTAVPSVGADPTSGQQPAQKQQGGDRPGEEPSEDQTDAIKDKMDEGAAALAKRDPNDHSGEPLTVHDGPEKTDQENKQDVSGPGGAEESQEKGTGEQYVKSTGFSADGGDFDAAKPGAGKEADHTGLLESKGLPRDAGAATSDSNAASPSPAHSQESSEHGKTSMKTKIKEKLHIGKHKSSEP</sequence>
<feature type="compositionally biased region" description="Basic and acidic residues" evidence="1">
    <location>
        <begin position="147"/>
        <end position="162"/>
    </location>
</feature>
<feature type="compositionally biased region" description="Polar residues" evidence="1">
    <location>
        <begin position="1"/>
        <end position="12"/>
    </location>
</feature>
<protein>
    <submittedName>
        <fullName evidence="2">Uncharacterized protein</fullName>
    </submittedName>
</protein>
<feature type="compositionally biased region" description="Basic and acidic residues" evidence="1">
    <location>
        <begin position="324"/>
        <end position="351"/>
    </location>
</feature>
<proteinExistence type="predicted"/>
<feature type="compositionally biased region" description="Basic and acidic residues" evidence="1">
    <location>
        <begin position="235"/>
        <end position="246"/>
    </location>
</feature>
<accession>A0ABR1YL92</accession>
<feature type="region of interest" description="Disordered" evidence="1">
    <location>
        <begin position="1"/>
        <end position="351"/>
    </location>
</feature>
<feature type="compositionally biased region" description="Polar residues" evidence="1">
    <location>
        <begin position="180"/>
        <end position="190"/>
    </location>
</feature>
<feature type="compositionally biased region" description="Polar residues" evidence="1">
    <location>
        <begin position="309"/>
        <end position="323"/>
    </location>
</feature>
<evidence type="ECO:0000256" key="1">
    <source>
        <dbReference type="SAM" id="MobiDB-lite"/>
    </source>
</evidence>
<comment type="caution">
    <text evidence="2">The sequence shown here is derived from an EMBL/GenBank/DDBJ whole genome shotgun (WGS) entry which is preliminary data.</text>
</comment>
<gene>
    <name evidence="2" type="ORF">HDK90DRAFT_467553</name>
</gene>
<feature type="compositionally biased region" description="Basic and acidic residues" evidence="1">
    <location>
        <begin position="48"/>
        <end position="57"/>
    </location>
</feature>
<feature type="compositionally biased region" description="Polar residues" evidence="1">
    <location>
        <begin position="22"/>
        <end position="38"/>
    </location>
</feature>
<feature type="compositionally biased region" description="Polar residues" evidence="1">
    <location>
        <begin position="134"/>
        <end position="144"/>
    </location>
</feature>
<evidence type="ECO:0000313" key="3">
    <source>
        <dbReference type="Proteomes" id="UP001492380"/>
    </source>
</evidence>